<evidence type="ECO:0000256" key="7">
    <source>
        <dbReference type="SAM" id="Phobius"/>
    </source>
</evidence>
<gene>
    <name evidence="9" type="ORF">Gferi_13715</name>
</gene>
<comment type="similarity">
    <text evidence="2">Belongs to the UPF0702 family.</text>
</comment>
<dbReference type="EMBL" id="CP017269">
    <property type="protein sequence ID" value="AOT70536.1"/>
    <property type="molecule type" value="Genomic_DNA"/>
</dbReference>
<keyword evidence="5 7" id="KW-1133">Transmembrane helix</keyword>
<feature type="transmembrane region" description="Helical" evidence="7">
    <location>
        <begin position="6"/>
        <end position="22"/>
    </location>
</feature>
<evidence type="ECO:0000259" key="8">
    <source>
        <dbReference type="Pfam" id="PF04239"/>
    </source>
</evidence>
<dbReference type="KEGG" id="gfe:Gferi_13715"/>
<dbReference type="PANTHER" id="PTHR34582:SF6">
    <property type="entry name" value="UPF0702 TRANSMEMBRANE PROTEIN YCAP"/>
    <property type="match status" value="1"/>
</dbReference>
<sequence length="221" mass="24622">MAYVLKILIIYILILIIFRIIGKRVLSQLTNFDMAVLLILGMIAAGPLMTQNIMITFYGIILLTLLHLLMISISRNQRIRDMIFGTPKVLIQRGKISEDSLRAAKLSMLDLMNELRQQGYCNVADVEFAIMEDTGKVTVMPKADKRPLQAADVGLAVKPVEIPLPVIIEGRILEENLKYRGLDISWLALALKAYGVAGAEEVSLATVNSQGVIHVDKYDKK</sequence>
<dbReference type="Pfam" id="PF04239">
    <property type="entry name" value="DUF421"/>
    <property type="match status" value="1"/>
</dbReference>
<evidence type="ECO:0000313" key="9">
    <source>
        <dbReference type="EMBL" id="AOT70536.1"/>
    </source>
</evidence>
<comment type="subcellular location">
    <subcellularLocation>
        <location evidence="1">Cell membrane</location>
        <topology evidence="1">Multi-pass membrane protein</topology>
    </subcellularLocation>
</comment>
<dbReference type="Gene3D" id="3.30.240.20">
    <property type="entry name" value="bsu07140 like domains"/>
    <property type="match status" value="2"/>
</dbReference>
<protein>
    <recommendedName>
        <fullName evidence="8">YetF C-terminal domain-containing protein</fullName>
    </recommendedName>
</protein>
<evidence type="ECO:0000256" key="2">
    <source>
        <dbReference type="ARBA" id="ARBA00006448"/>
    </source>
</evidence>
<proteinExistence type="inferred from homology"/>
<dbReference type="PANTHER" id="PTHR34582">
    <property type="entry name" value="UPF0702 TRANSMEMBRANE PROTEIN YCAP"/>
    <property type="match status" value="1"/>
</dbReference>
<keyword evidence="10" id="KW-1185">Reference proteome</keyword>
<keyword evidence="6 7" id="KW-0472">Membrane</keyword>
<keyword evidence="4 7" id="KW-0812">Transmembrane</keyword>
<feature type="transmembrane region" description="Helical" evidence="7">
    <location>
        <begin position="29"/>
        <end position="49"/>
    </location>
</feature>
<name>A0A1D8GI00_9FIRM</name>
<dbReference type="Proteomes" id="UP000095743">
    <property type="component" value="Chromosome"/>
</dbReference>
<reference evidence="9 10" key="1">
    <citation type="submission" date="2016-09" db="EMBL/GenBank/DDBJ databases">
        <title>Genomic analysis reveals versatility of anaerobic energy metabolism of Geosporobacter ferrireducens IRF9 of phylum Firmicutes.</title>
        <authorList>
            <person name="Kim S.-J."/>
        </authorList>
    </citation>
    <scope>NUCLEOTIDE SEQUENCE [LARGE SCALE GENOMIC DNA]</scope>
    <source>
        <strain evidence="9 10">IRF9</strain>
    </source>
</reference>
<evidence type="ECO:0000256" key="3">
    <source>
        <dbReference type="ARBA" id="ARBA00022475"/>
    </source>
</evidence>
<evidence type="ECO:0000256" key="6">
    <source>
        <dbReference type="ARBA" id="ARBA00023136"/>
    </source>
</evidence>
<keyword evidence="3" id="KW-1003">Cell membrane</keyword>
<evidence type="ECO:0000256" key="4">
    <source>
        <dbReference type="ARBA" id="ARBA00022692"/>
    </source>
</evidence>
<dbReference type="InterPro" id="IPR007353">
    <property type="entry name" value="DUF421"/>
</dbReference>
<dbReference type="RefSeq" id="WP_069977388.1">
    <property type="nucleotide sequence ID" value="NZ_CP017269.1"/>
</dbReference>
<organism evidence="9 10">
    <name type="scientific">Geosporobacter ferrireducens</name>
    <dbReference type="NCBI Taxonomy" id="1424294"/>
    <lineage>
        <taxon>Bacteria</taxon>
        <taxon>Bacillati</taxon>
        <taxon>Bacillota</taxon>
        <taxon>Clostridia</taxon>
        <taxon>Peptostreptococcales</taxon>
        <taxon>Thermotaleaceae</taxon>
        <taxon>Geosporobacter</taxon>
    </lineage>
</organism>
<evidence type="ECO:0000256" key="5">
    <source>
        <dbReference type="ARBA" id="ARBA00022989"/>
    </source>
</evidence>
<feature type="transmembrane region" description="Helical" evidence="7">
    <location>
        <begin position="55"/>
        <end position="73"/>
    </location>
</feature>
<evidence type="ECO:0000256" key="1">
    <source>
        <dbReference type="ARBA" id="ARBA00004651"/>
    </source>
</evidence>
<evidence type="ECO:0000313" key="10">
    <source>
        <dbReference type="Proteomes" id="UP000095743"/>
    </source>
</evidence>
<dbReference type="STRING" id="1424294.Gferi_13715"/>
<dbReference type="AlphaFoldDB" id="A0A1D8GI00"/>
<dbReference type="InterPro" id="IPR023090">
    <property type="entry name" value="UPF0702_alpha/beta_dom_sf"/>
</dbReference>
<feature type="domain" description="YetF C-terminal" evidence="8">
    <location>
        <begin position="75"/>
        <end position="208"/>
    </location>
</feature>
<dbReference type="GO" id="GO:0005886">
    <property type="term" value="C:plasma membrane"/>
    <property type="evidence" value="ECO:0007669"/>
    <property type="project" value="UniProtKB-SubCell"/>
</dbReference>
<accession>A0A1D8GI00</accession>